<sequence>MKPQLLKHGIALTLLAACGCAAHAADWSDTSIGYRYGTKYAEPFNTKDISKSIVNLTSASGYKYGKNFLNVDLLMSDDADPSSAGAKSGAHEAYVVYRHTLDLGKVMGQSFAAGPVRGLGATAGFDYNTKTDAGYNSKKRMVVAGPTLMLDVPGFLDVSLFALWESNAPYSTFSQTATPRYSYKVHPMLTAAWGIPFNVGIPLSFEGFANFIGSKGKNEFGGDTASETNIDMQIMYDLSAAVGAGKNTFKVGLEYQYWKNKFGNSDHGNPGATAKTPMIRAEYHF</sequence>
<keyword evidence="1" id="KW-0732">Signal</keyword>
<dbReference type="Proteomes" id="UP000199470">
    <property type="component" value="Unassembled WGS sequence"/>
</dbReference>
<dbReference type="STRING" id="758825.SAMN02982985_01391"/>
<dbReference type="OrthoDB" id="104801at2"/>
<accession>A0A1I4KBJ7</accession>
<evidence type="ECO:0000313" key="2">
    <source>
        <dbReference type="EMBL" id="SFL75837.1"/>
    </source>
</evidence>
<dbReference type="GO" id="GO:0009279">
    <property type="term" value="C:cell outer membrane"/>
    <property type="evidence" value="ECO:0007669"/>
    <property type="project" value="InterPro"/>
</dbReference>
<dbReference type="Gene3D" id="2.40.230.20">
    <property type="entry name" value="Nucleoside-specific channel-forming protein, Tsx-like"/>
    <property type="match status" value="1"/>
</dbReference>
<dbReference type="PROSITE" id="PS51257">
    <property type="entry name" value="PROKAR_LIPOPROTEIN"/>
    <property type="match status" value="1"/>
</dbReference>
<dbReference type="SUPFAM" id="SSF111364">
    <property type="entry name" value="Tsx-like channel"/>
    <property type="match status" value="1"/>
</dbReference>
<dbReference type="EMBL" id="FOTW01000007">
    <property type="protein sequence ID" value="SFL75837.1"/>
    <property type="molecule type" value="Genomic_DNA"/>
</dbReference>
<reference evidence="2 3" key="1">
    <citation type="submission" date="2016-10" db="EMBL/GenBank/DDBJ databases">
        <authorList>
            <person name="de Groot N.N."/>
        </authorList>
    </citation>
    <scope>NUCLEOTIDE SEQUENCE [LARGE SCALE GENOMIC DNA]</scope>
    <source>
        <strain evidence="2 3">ATCC 43154</strain>
    </source>
</reference>
<gene>
    <name evidence="2" type="ORF">SAMN02982985_01391</name>
</gene>
<name>A0A1I4KBJ7_9BURK</name>
<proteinExistence type="predicted"/>
<keyword evidence="3" id="KW-1185">Reference proteome</keyword>
<protein>
    <submittedName>
        <fullName evidence="2">Nucleoside-specific outer membrane channel protein Tsx</fullName>
    </submittedName>
</protein>
<dbReference type="RefSeq" id="WP_093385523.1">
    <property type="nucleotide sequence ID" value="NZ_FOTW01000007.1"/>
</dbReference>
<feature type="chain" id="PRO_5011464688" evidence="1">
    <location>
        <begin position="25"/>
        <end position="285"/>
    </location>
</feature>
<evidence type="ECO:0000256" key="1">
    <source>
        <dbReference type="SAM" id="SignalP"/>
    </source>
</evidence>
<dbReference type="AlphaFoldDB" id="A0A1I4KBJ7"/>
<evidence type="ECO:0000313" key="3">
    <source>
        <dbReference type="Proteomes" id="UP000199470"/>
    </source>
</evidence>
<dbReference type="InterPro" id="IPR036777">
    <property type="entry name" value="Channel_Tsx-like_sf"/>
</dbReference>
<organism evidence="2 3">
    <name type="scientific">Rugamonas rubra</name>
    <dbReference type="NCBI Taxonomy" id="758825"/>
    <lineage>
        <taxon>Bacteria</taxon>
        <taxon>Pseudomonadati</taxon>
        <taxon>Pseudomonadota</taxon>
        <taxon>Betaproteobacteria</taxon>
        <taxon>Burkholderiales</taxon>
        <taxon>Oxalobacteraceae</taxon>
        <taxon>Telluria group</taxon>
        <taxon>Rugamonas</taxon>
    </lineage>
</organism>
<feature type="signal peptide" evidence="1">
    <location>
        <begin position="1"/>
        <end position="24"/>
    </location>
</feature>